<feature type="signal peptide" evidence="1">
    <location>
        <begin position="1"/>
        <end position="25"/>
    </location>
</feature>
<gene>
    <name evidence="2" type="ORF">AB6A40_010861</name>
</gene>
<evidence type="ECO:0000313" key="2">
    <source>
        <dbReference type="EMBL" id="MFH4984152.1"/>
    </source>
</evidence>
<organism evidence="2 3">
    <name type="scientific">Gnathostoma spinigerum</name>
    <dbReference type="NCBI Taxonomy" id="75299"/>
    <lineage>
        <taxon>Eukaryota</taxon>
        <taxon>Metazoa</taxon>
        <taxon>Ecdysozoa</taxon>
        <taxon>Nematoda</taxon>
        <taxon>Chromadorea</taxon>
        <taxon>Rhabditida</taxon>
        <taxon>Spirurina</taxon>
        <taxon>Gnathostomatomorpha</taxon>
        <taxon>Gnathostomatoidea</taxon>
        <taxon>Gnathostomatidae</taxon>
        <taxon>Gnathostoma</taxon>
    </lineage>
</organism>
<sequence length="120" mass="13383">MILRHVKFVAIFSVRLRIFVFSATTAPTVPTALHSSMESAPFTSLKTTIPDTIDHLEPSFVSCLREVNTFLNNSAAQPFVDNLNKEQRNSLRSLQHKVNNQKLRISVSDEGGCFIVPALI</sequence>
<dbReference type="Proteomes" id="UP001608902">
    <property type="component" value="Unassembled WGS sequence"/>
</dbReference>
<feature type="chain" id="PRO_5044811493" evidence="1">
    <location>
        <begin position="26"/>
        <end position="120"/>
    </location>
</feature>
<keyword evidence="3" id="KW-1185">Reference proteome</keyword>
<protein>
    <submittedName>
        <fullName evidence="2">Uncharacterized protein</fullName>
    </submittedName>
</protein>
<accession>A0ABD6F366</accession>
<name>A0ABD6F366_9BILA</name>
<reference evidence="2 3" key="1">
    <citation type="submission" date="2024-08" db="EMBL/GenBank/DDBJ databases">
        <title>Gnathostoma spinigerum genome.</title>
        <authorList>
            <person name="Gonzalez-Bertolin B."/>
            <person name="Monzon S."/>
            <person name="Zaballos A."/>
            <person name="Jimenez P."/>
            <person name="Dekumyoy P."/>
            <person name="Varona S."/>
            <person name="Cuesta I."/>
            <person name="Sumanam S."/>
            <person name="Adisakwattana P."/>
            <person name="Gasser R.B."/>
            <person name="Hernandez-Gonzalez A."/>
            <person name="Young N.D."/>
            <person name="Perteguer M.J."/>
        </authorList>
    </citation>
    <scope>NUCLEOTIDE SEQUENCE [LARGE SCALE GENOMIC DNA]</scope>
    <source>
        <strain evidence="2">AL3</strain>
        <tissue evidence="2">Liver</tissue>
    </source>
</reference>
<evidence type="ECO:0000313" key="3">
    <source>
        <dbReference type="Proteomes" id="UP001608902"/>
    </source>
</evidence>
<evidence type="ECO:0000256" key="1">
    <source>
        <dbReference type="SAM" id="SignalP"/>
    </source>
</evidence>
<dbReference type="AlphaFoldDB" id="A0ABD6F366"/>
<comment type="caution">
    <text evidence="2">The sequence shown here is derived from an EMBL/GenBank/DDBJ whole genome shotgun (WGS) entry which is preliminary data.</text>
</comment>
<proteinExistence type="predicted"/>
<keyword evidence="1" id="KW-0732">Signal</keyword>
<dbReference type="EMBL" id="JBGFUD010015537">
    <property type="protein sequence ID" value="MFH4984152.1"/>
    <property type="molecule type" value="Genomic_DNA"/>
</dbReference>